<evidence type="ECO:0000313" key="2">
    <source>
        <dbReference type="Proteomes" id="UP000192801"/>
    </source>
</evidence>
<dbReference type="EMBL" id="MVHS01000013">
    <property type="protein sequence ID" value="ORA71506.1"/>
    <property type="molecule type" value="Genomic_DNA"/>
</dbReference>
<keyword evidence="2" id="KW-1185">Reference proteome</keyword>
<dbReference type="RefSeq" id="WP_083030275.1">
    <property type="nucleotide sequence ID" value="NZ_AP022618.1"/>
</dbReference>
<evidence type="ECO:0000313" key="1">
    <source>
        <dbReference type="EMBL" id="ORA71506.1"/>
    </source>
</evidence>
<reference evidence="1 2" key="1">
    <citation type="submission" date="2016-12" db="EMBL/GenBank/DDBJ databases">
        <title>The new phylogeny of genus Mycobacterium.</title>
        <authorList>
            <person name="Tortoli E."/>
            <person name="Trovato A."/>
            <person name="Cirillo D.M."/>
        </authorList>
    </citation>
    <scope>NUCLEOTIDE SEQUENCE [LARGE SCALE GENOMIC DNA]</scope>
    <source>
        <strain evidence="1 2">DSM 45130</strain>
    </source>
</reference>
<protein>
    <submittedName>
        <fullName evidence="1">Uncharacterized protein</fullName>
    </submittedName>
</protein>
<dbReference type="STRING" id="444597.BST26_08225"/>
<gene>
    <name evidence="1" type="ORF">BST26_08225</name>
</gene>
<accession>A0A1X0DGH6</accession>
<sequence>MRPGPDGTSLDYTVTGPDNVVAHGYLVRAQGYCALTELVLWAGGQSATEWSVDAAATNDALAAALRTGPRCT</sequence>
<comment type="caution">
    <text evidence="1">The sequence shown here is derived from an EMBL/GenBank/DDBJ whole genome shotgun (WGS) entry which is preliminary data.</text>
</comment>
<organism evidence="1 2">
    <name type="scientific">Mycolicibacterium insubricum</name>
    <dbReference type="NCBI Taxonomy" id="444597"/>
    <lineage>
        <taxon>Bacteria</taxon>
        <taxon>Bacillati</taxon>
        <taxon>Actinomycetota</taxon>
        <taxon>Actinomycetes</taxon>
        <taxon>Mycobacteriales</taxon>
        <taxon>Mycobacteriaceae</taxon>
        <taxon>Mycolicibacterium</taxon>
    </lineage>
</organism>
<dbReference type="AlphaFoldDB" id="A0A1X0DGH6"/>
<name>A0A1X0DGH6_9MYCO</name>
<dbReference type="Proteomes" id="UP000192801">
    <property type="component" value="Unassembled WGS sequence"/>
</dbReference>
<proteinExistence type="predicted"/>